<protein>
    <recommendedName>
        <fullName evidence="1">LYC1 C-terminal domain-containing protein</fullName>
    </recommendedName>
</protein>
<sequence>MSVSPSLSSLSLFPATPEQTIESRIRSSDAWARGLSLEAYLARDAKVEASEIGRNYRLVTWVLAPRDSPQTLDFMCSCETFRRDGLMSRSSHEQRTSTSVDDAVCYGIASAFTPPQKRGKGFARYMMKLLHWVLASPSSLPQQFPAEWGAPPQRPPFVEPGCCSVLYSDVGEHFYEACGPTPDSTDGWLVANPNSTTWNTEHILNLSSTSGTVCTPWKLLDNESVDAIWKMDANLIKAEMAVGHSSLIEFTFLPTKGVASFQHTRLENHWKSLNPPPKYWGVCLADDRSNINSSVFATWTIEIGPLEKVLIVTRIRCTSDVFEKLLSILAGYAKQYSIETVEIWNLPEHLVSIASSLGGRTFARHEHLPSIKWYGKDDMKDVSWIHNEKYVYQRPEDTTVAHVE</sequence>
<dbReference type="InterPro" id="IPR055100">
    <property type="entry name" value="GNAT_LYC1-like"/>
</dbReference>
<reference evidence="2 3" key="1">
    <citation type="journal article" date="2020" name="ISME J.">
        <title>Uncovering the hidden diversity of litter-decomposition mechanisms in mushroom-forming fungi.</title>
        <authorList>
            <person name="Floudas D."/>
            <person name="Bentzer J."/>
            <person name="Ahren D."/>
            <person name="Johansson T."/>
            <person name="Persson P."/>
            <person name="Tunlid A."/>
        </authorList>
    </citation>
    <scope>NUCLEOTIDE SEQUENCE [LARGE SCALE GENOMIC DNA]</scope>
    <source>
        <strain evidence="2 3">CBS 101986</strain>
    </source>
</reference>
<evidence type="ECO:0000313" key="2">
    <source>
        <dbReference type="EMBL" id="KAF5316629.1"/>
    </source>
</evidence>
<proteinExistence type="predicted"/>
<dbReference type="PANTHER" id="PTHR34815">
    <property type="entry name" value="LYSINE ACETYLTRANSFERASE"/>
    <property type="match status" value="1"/>
</dbReference>
<comment type="caution">
    <text evidence="2">The sequence shown here is derived from an EMBL/GenBank/DDBJ whole genome shotgun (WGS) entry which is preliminary data.</text>
</comment>
<evidence type="ECO:0000313" key="3">
    <source>
        <dbReference type="Proteomes" id="UP000567179"/>
    </source>
</evidence>
<gene>
    <name evidence="2" type="ORF">D9619_006099</name>
</gene>
<accession>A0A8H5B4T7</accession>
<dbReference type="Pfam" id="PF22998">
    <property type="entry name" value="GNAT_LYC1-like"/>
    <property type="match status" value="1"/>
</dbReference>
<feature type="domain" description="LYC1 C-terminal" evidence="1">
    <location>
        <begin position="214"/>
        <end position="391"/>
    </location>
</feature>
<organism evidence="2 3">
    <name type="scientific">Psilocybe cf. subviscida</name>
    <dbReference type="NCBI Taxonomy" id="2480587"/>
    <lineage>
        <taxon>Eukaryota</taxon>
        <taxon>Fungi</taxon>
        <taxon>Dikarya</taxon>
        <taxon>Basidiomycota</taxon>
        <taxon>Agaricomycotina</taxon>
        <taxon>Agaricomycetes</taxon>
        <taxon>Agaricomycetidae</taxon>
        <taxon>Agaricales</taxon>
        <taxon>Agaricineae</taxon>
        <taxon>Strophariaceae</taxon>
        <taxon>Psilocybe</taxon>
    </lineage>
</organism>
<dbReference type="OrthoDB" id="2020070at2759"/>
<name>A0A8H5B4T7_9AGAR</name>
<dbReference type="AlphaFoldDB" id="A0A8H5B4T7"/>
<evidence type="ECO:0000259" key="1">
    <source>
        <dbReference type="Pfam" id="PF22998"/>
    </source>
</evidence>
<dbReference type="InterPro" id="IPR053013">
    <property type="entry name" value="LAT"/>
</dbReference>
<dbReference type="Proteomes" id="UP000567179">
    <property type="component" value="Unassembled WGS sequence"/>
</dbReference>
<dbReference type="PANTHER" id="PTHR34815:SF2">
    <property type="entry name" value="N-ACETYLTRANSFERASE DOMAIN-CONTAINING PROTEIN"/>
    <property type="match status" value="1"/>
</dbReference>
<dbReference type="EMBL" id="JAACJJ010000042">
    <property type="protein sequence ID" value="KAF5316629.1"/>
    <property type="molecule type" value="Genomic_DNA"/>
</dbReference>
<keyword evidence="3" id="KW-1185">Reference proteome</keyword>